<evidence type="ECO:0000313" key="2">
    <source>
        <dbReference type="EMBL" id="TWB38023.1"/>
    </source>
</evidence>
<organism evidence="2 3">
    <name type="scientific">Nitrospirillum amazonense</name>
    <dbReference type="NCBI Taxonomy" id="28077"/>
    <lineage>
        <taxon>Bacteria</taxon>
        <taxon>Pseudomonadati</taxon>
        <taxon>Pseudomonadota</taxon>
        <taxon>Alphaproteobacteria</taxon>
        <taxon>Rhodospirillales</taxon>
        <taxon>Azospirillaceae</taxon>
        <taxon>Nitrospirillum</taxon>
    </lineage>
</organism>
<dbReference type="Proteomes" id="UP000315751">
    <property type="component" value="Unassembled WGS sequence"/>
</dbReference>
<evidence type="ECO:0000256" key="1">
    <source>
        <dbReference type="SAM" id="MobiDB-lite"/>
    </source>
</evidence>
<feature type="region of interest" description="Disordered" evidence="1">
    <location>
        <begin position="1"/>
        <end position="69"/>
    </location>
</feature>
<protein>
    <submittedName>
        <fullName evidence="2">Uncharacterized protein</fullName>
    </submittedName>
</protein>
<reference evidence="2 3" key="1">
    <citation type="submission" date="2019-06" db="EMBL/GenBank/DDBJ databases">
        <title>Genomic Encyclopedia of Type Strains, Phase IV (KMG-V): Genome sequencing to study the core and pangenomes of soil and plant-associated prokaryotes.</title>
        <authorList>
            <person name="Whitman W."/>
        </authorList>
    </citation>
    <scope>NUCLEOTIDE SEQUENCE [LARGE SCALE GENOMIC DNA]</scope>
    <source>
        <strain evidence="2 3">BR 11622</strain>
    </source>
</reference>
<evidence type="ECO:0000313" key="3">
    <source>
        <dbReference type="Proteomes" id="UP000315751"/>
    </source>
</evidence>
<feature type="compositionally biased region" description="Low complexity" evidence="1">
    <location>
        <begin position="1"/>
        <end position="15"/>
    </location>
</feature>
<proteinExistence type="predicted"/>
<dbReference type="AlphaFoldDB" id="A0A560GVG6"/>
<dbReference type="EMBL" id="VITR01000013">
    <property type="protein sequence ID" value="TWB38023.1"/>
    <property type="molecule type" value="Genomic_DNA"/>
</dbReference>
<comment type="caution">
    <text evidence="2">The sequence shown here is derived from an EMBL/GenBank/DDBJ whole genome shotgun (WGS) entry which is preliminary data.</text>
</comment>
<accession>A0A560GVG6</accession>
<gene>
    <name evidence="2" type="ORF">FBZ90_11314</name>
</gene>
<feature type="region of interest" description="Disordered" evidence="1">
    <location>
        <begin position="109"/>
        <end position="134"/>
    </location>
</feature>
<sequence>MPGAHPAAARLGARANVPGGDHGRASPAGAHIPAEVREGRVAPTRTSSCGSGGGRRSLPAGPDLRRGGDTVINVPLIQRKLGEVRTSLAHETGFAAALAWVLEEAGVSPQGEAAAEPAPTVPPPPPQPKKLPRPKTPLTKYVLAMIDKAPGPLTPLEICNELKARGVTISEEECLQILRRLVSAGLIKDEGPGFENSPEGETPGGTGS</sequence>
<feature type="region of interest" description="Disordered" evidence="1">
    <location>
        <begin position="188"/>
        <end position="208"/>
    </location>
</feature>
<keyword evidence="3" id="KW-1185">Reference proteome</keyword>
<feature type="compositionally biased region" description="Pro residues" evidence="1">
    <location>
        <begin position="119"/>
        <end position="129"/>
    </location>
</feature>
<name>A0A560GVG6_9PROT</name>